<accession>A0AAJ4MRF8</accession>
<dbReference type="RefSeq" id="WP_034786519.1">
    <property type="nucleotide sequence ID" value="NZ_CP071520.1"/>
</dbReference>
<dbReference type="AlphaFoldDB" id="A0AAJ4MRF8"/>
<sequence length="356" mass="39452">MTLPENDTSRLDAISAAATEVAAQNVADLLAMAICHRPDEPSLIVCDKRSWLNVVLTEAYRQALPDATFIDFDEVTPDAVLAAFAELPAGSLVVLIQSTSFRLEAFRIRIELFKRGLKVIEHVHLSRMPGVQGLHYIASLAYDPDYYRGVGHALKARIDGARHGMVDSGGEQLVFASPFESAKLNIGDYSGMNNIGGQFPLGEVFTEAQDLEAVNGRVRIFVFGDTHFMVNRPDTPITLIIEKGRVTGTEHATPEFTAMLEIIRAHEGEVWVRELGFGMNRAFSREQLVNDIGTYERMCGIHLSLGAKHGVYAKPQFKRKDARYHVDIFAVTEAVYLDDERVYADGAWTVEPVALN</sequence>
<name>A0AAJ4MRF8_9BURK</name>
<evidence type="ECO:0000313" key="1">
    <source>
        <dbReference type="EMBL" id="QSX95755.1"/>
    </source>
</evidence>
<reference evidence="1 2" key="1">
    <citation type="submission" date="2021-03" db="EMBL/GenBank/DDBJ databases">
        <title>Draft genome sequence of Janthinobacterium sp. strain PLB02 isolated from infected primmorphs (Lubomirskia baicalensis).</title>
        <authorList>
            <person name="Chernogor L.I."/>
            <person name="Belikov S.I."/>
            <person name="Petrushin I.S."/>
        </authorList>
    </citation>
    <scope>NUCLEOTIDE SEQUENCE [LARGE SCALE GENOMIC DNA]</scope>
    <source>
        <strain evidence="1 2">PLB02</strain>
    </source>
</reference>
<evidence type="ECO:0000313" key="2">
    <source>
        <dbReference type="Proteomes" id="UP000662821"/>
    </source>
</evidence>
<protein>
    <recommendedName>
        <fullName evidence="3">Leucyl aminopeptidase (Aminopeptidase T)</fullName>
    </recommendedName>
</protein>
<proteinExistence type="predicted"/>
<dbReference type="EMBL" id="CP071520">
    <property type="protein sequence ID" value="QSX95755.1"/>
    <property type="molecule type" value="Genomic_DNA"/>
</dbReference>
<evidence type="ECO:0008006" key="3">
    <source>
        <dbReference type="Google" id="ProtNLM"/>
    </source>
</evidence>
<organism evidence="1 2">
    <name type="scientific">Janthinobacterium lividum</name>
    <dbReference type="NCBI Taxonomy" id="29581"/>
    <lineage>
        <taxon>Bacteria</taxon>
        <taxon>Pseudomonadati</taxon>
        <taxon>Pseudomonadota</taxon>
        <taxon>Betaproteobacteria</taxon>
        <taxon>Burkholderiales</taxon>
        <taxon>Oxalobacteraceae</taxon>
        <taxon>Janthinobacterium</taxon>
    </lineage>
</organism>
<gene>
    <name evidence="1" type="ORF">J3P46_24425</name>
</gene>
<dbReference type="Proteomes" id="UP000662821">
    <property type="component" value="Chromosome"/>
</dbReference>